<feature type="repeat" description="PPR" evidence="3">
    <location>
        <begin position="138"/>
        <end position="168"/>
    </location>
</feature>
<feature type="repeat" description="PPR" evidence="3">
    <location>
        <begin position="9"/>
        <end position="43"/>
    </location>
</feature>
<evidence type="ECO:0000256" key="3">
    <source>
        <dbReference type="PROSITE-ProRule" id="PRU00708"/>
    </source>
</evidence>
<dbReference type="InterPro" id="IPR002885">
    <property type="entry name" value="PPR_rpt"/>
</dbReference>
<protein>
    <recommendedName>
        <fullName evidence="6">Pentatricopeptide repeat-containing protein</fullName>
    </recommendedName>
</protein>
<evidence type="ECO:0000313" key="5">
    <source>
        <dbReference type="Proteomes" id="UP001630127"/>
    </source>
</evidence>
<dbReference type="EMBL" id="JBJUIK010000012">
    <property type="protein sequence ID" value="KAL3510057.1"/>
    <property type="molecule type" value="Genomic_DNA"/>
</dbReference>
<comment type="caution">
    <text evidence="4">The sequence shown here is derived from an EMBL/GenBank/DDBJ whole genome shotgun (WGS) entry which is preliminary data.</text>
</comment>
<dbReference type="Proteomes" id="UP001630127">
    <property type="component" value="Unassembled WGS sequence"/>
</dbReference>
<evidence type="ECO:0000256" key="1">
    <source>
        <dbReference type="ARBA" id="ARBA00007626"/>
    </source>
</evidence>
<proteinExistence type="inferred from homology"/>
<dbReference type="Pfam" id="PF01535">
    <property type="entry name" value="PPR"/>
    <property type="match status" value="2"/>
</dbReference>
<feature type="repeat" description="PPR" evidence="3">
    <location>
        <begin position="44"/>
        <end position="78"/>
    </location>
</feature>
<dbReference type="PANTHER" id="PTHR47939:SF5">
    <property type="entry name" value="PENTACOTRIPEPTIDE-REPEAT REGION OF PRORP DOMAIN-CONTAINING PROTEIN"/>
    <property type="match status" value="1"/>
</dbReference>
<accession>A0ABD2YRR1</accession>
<keyword evidence="5" id="KW-1185">Reference proteome</keyword>
<organism evidence="4 5">
    <name type="scientific">Cinchona calisaya</name>
    <dbReference type="NCBI Taxonomy" id="153742"/>
    <lineage>
        <taxon>Eukaryota</taxon>
        <taxon>Viridiplantae</taxon>
        <taxon>Streptophyta</taxon>
        <taxon>Embryophyta</taxon>
        <taxon>Tracheophyta</taxon>
        <taxon>Spermatophyta</taxon>
        <taxon>Magnoliopsida</taxon>
        <taxon>eudicotyledons</taxon>
        <taxon>Gunneridae</taxon>
        <taxon>Pentapetalae</taxon>
        <taxon>asterids</taxon>
        <taxon>lamiids</taxon>
        <taxon>Gentianales</taxon>
        <taxon>Rubiaceae</taxon>
        <taxon>Cinchonoideae</taxon>
        <taxon>Cinchoneae</taxon>
        <taxon>Cinchona</taxon>
    </lineage>
</organism>
<feature type="repeat" description="PPR" evidence="3">
    <location>
        <begin position="175"/>
        <end position="203"/>
    </location>
</feature>
<reference evidence="4 5" key="1">
    <citation type="submission" date="2024-11" db="EMBL/GenBank/DDBJ databases">
        <title>A near-complete genome assembly of Cinchona calisaya.</title>
        <authorList>
            <person name="Lian D.C."/>
            <person name="Zhao X.W."/>
            <person name="Wei L."/>
        </authorList>
    </citation>
    <scope>NUCLEOTIDE SEQUENCE [LARGE SCALE GENOMIC DNA]</scope>
    <source>
        <tissue evidence="4">Nenye</tissue>
    </source>
</reference>
<evidence type="ECO:0000256" key="2">
    <source>
        <dbReference type="ARBA" id="ARBA00022737"/>
    </source>
</evidence>
<dbReference type="AlphaFoldDB" id="A0ABD2YRR1"/>
<dbReference type="PROSITE" id="PS51375">
    <property type="entry name" value="PPR"/>
    <property type="match status" value="4"/>
</dbReference>
<dbReference type="Gene3D" id="1.25.40.10">
    <property type="entry name" value="Tetratricopeptide repeat domain"/>
    <property type="match status" value="2"/>
</dbReference>
<dbReference type="PANTHER" id="PTHR47939">
    <property type="entry name" value="MEMBRANE-ASSOCIATED SALT-INDUCIBLE PROTEIN-LIKE"/>
    <property type="match status" value="1"/>
</dbReference>
<dbReference type="Pfam" id="PF12854">
    <property type="entry name" value="PPR_1"/>
    <property type="match status" value="2"/>
</dbReference>
<dbReference type="NCBIfam" id="TIGR00756">
    <property type="entry name" value="PPR"/>
    <property type="match status" value="2"/>
</dbReference>
<gene>
    <name evidence="4" type="ORF">ACH5RR_029458</name>
</gene>
<dbReference type="InterPro" id="IPR050667">
    <property type="entry name" value="PPR-containing_protein"/>
</dbReference>
<comment type="similarity">
    <text evidence="1">Belongs to the PPR family. P subfamily.</text>
</comment>
<dbReference type="InterPro" id="IPR011990">
    <property type="entry name" value="TPR-like_helical_dom_sf"/>
</dbReference>
<evidence type="ECO:0000313" key="4">
    <source>
        <dbReference type="EMBL" id="KAL3510057.1"/>
    </source>
</evidence>
<evidence type="ECO:0008006" key="6">
    <source>
        <dbReference type="Google" id="ProtNLM"/>
    </source>
</evidence>
<name>A0ABD2YRR1_9GENT</name>
<keyword evidence="2" id="KW-0677">Repeat</keyword>
<sequence>MLERGLKPSEYTYGAVTIEYCKMGELQTAQRYFDEMRKPDLKPNIIVYKNLINRHCKFGNVKEAFAVFRRMLALEALAEIEMYHVLILDLLKYIGIISEFHNRDLILDAFIYIVLIPGEPERANQVLNGILEKCLQPNRVTYSLIINSFCRSGTLTAAFEKLDDMLLRVRSRSAQISVFNTLLHGCSKNGHLQKGLDLLRQMQ</sequence>